<dbReference type="PANTHER" id="PTHR38432">
    <property type="entry name" value="TELA-LIKE PROTEIN SAOUHSC_01408"/>
    <property type="match status" value="1"/>
</dbReference>
<evidence type="ECO:0000256" key="1">
    <source>
        <dbReference type="ARBA" id="ARBA00005541"/>
    </source>
</evidence>
<keyword evidence="3" id="KW-0175">Coiled coil</keyword>
<dbReference type="AlphaFoldDB" id="A0AA89I1T6"/>
<reference evidence="5 6" key="1">
    <citation type="journal article" date="2015" name="Genome Announc.">
        <title>Expanding the biotechnology potential of lactobacilli through comparative genomics of 213 strains and associated genera.</title>
        <authorList>
            <person name="Sun Z."/>
            <person name="Harris H.M."/>
            <person name="McCann A."/>
            <person name="Guo C."/>
            <person name="Argimon S."/>
            <person name="Zhang W."/>
            <person name="Yang X."/>
            <person name="Jeffery I.B."/>
            <person name="Cooney J.C."/>
            <person name="Kagawa T.F."/>
            <person name="Liu W."/>
            <person name="Song Y."/>
            <person name="Salvetti E."/>
            <person name="Wrobel A."/>
            <person name="Rasinkangas P."/>
            <person name="Parkhill J."/>
            <person name="Rea M.C."/>
            <person name="O'Sullivan O."/>
            <person name="Ritari J."/>
            <person name="Douillard F.P."/>
            <person name="Paul Ross R."/>
            <person name="Yang R."/>
            <person name="Briner A.E."/>
            <person name="Felis G.E."/>
            <person name="de Vos W.M."/>
            <person name="Barrangou R."/>
            <person name="Klaenhammer T.R."/>
            <person name="Caufield P.W."/>
            <person name="Cui Y."/>
            <person name="Zhang H."/>
            <person name="O'Toole P.W."/>
        </authorList>
    </citation>
    <scope>NUCLEOTIDE SEQUENCE [LARGE SCALE GENOMIC DNA]</scope>
    <source>
        <strain evidence="5 6">DSM 20719</strain>
    </source>
</reference>
<dbReference type="PANTHER" id="PTHR38432:SF1">
    <property type="entry name" value="TELA-LIKE PROTEIN SAOUHSC_01408"/>
    <property type="match status" value="1"/>
</dbReference>
<evidence type="ECO:0000256" key="2">
    <source>
        <dbReference type="PIRNR" id="PIRNR026508"/>
    </source>
</evidence>
<comment type="caution">
    <text evidence="5">The sequence shown here is derived from an EMBL/GenBank/DDBJ whole genome shotgun (WGS) entry which is preliminary data.</text>
</comment>
<evidence type="ECO:0000313" key="6">
    <source>
        <dbReference type="Proteomes" id="UP000050823"/>
    </source>
</evidence>
<comment type="similarity">
    <text evidence="1 2">Belongs to the TelA family.</text>
</comment>
<dbReference type="Proteomes" id="UP000050823">
    <property type="component" value="Unassembled WGS sequence"/>
</dbReference>
<organism evidence="5 6">
    <name type="scientific">Latilactobacillus graminis DSM 20719</name>
    <dbReference type="NCBI Taxonomy" id="1423752"/>
    <lineage>
        <taxon>Bacteria</taxon>
        <taxon>Bacillati</taxon>
        <taxon>Bacillota</taxon>
        <taxon>Bacilli</taxon>
        <taxon>Lactobacillales</taxon>
        <taxon>Lactobacillaceae</taxon>
        <taxon>Latilactobacillus</taxon>
    </lineage>
</organism>
<feature type="compositionally biased region" description="Polar residues" evidence="4">
    <location>
        <begin position="1"/>
        <end position="11"/>
    </location>
</feature>
<dbReference type="Pfam" id="PF05816">
    <property type="entry name" value="TelA"/>
    <property type="match status" value="1"/>
</dbReference>
<evidence type="ECO:0000256" key="3">
    <source>
        <dbReference type="SAM" id="Coils"/>
    </source>
</evidence>
<sequence length="397" mass="44923">MSETPNPTNDLMNDLLKDPFDQSTPVVTEETTPQAETSIINKLSPEQQAQAEQLAQQLDVSDQQAVLNYGAQAQKKLGAFSQTMLNQVQSQETGEIGDALTSLMYRLNEANPDELRAEDSNVFKRMFGKIKKSVYEITAKYQKIGAQIDGIAVKLDKEKKALMRDNETLETLYAKNKAYFDALNIYIAAGQLKIQELETTTIPEAMKRAKNDDNQMVVQEVNDLNQFKNRLEKRTYDLELARQITLQQAPQIRLIQNTNQALAEKIQASINTAIPLWKNQVAIALTLLRQKDAVTAQRQVSETTNDLLKKNSAMLKMSSIETAKENERGVVDVETLQKTQNDLVETLQETLKIQQEGHEKRQVAEKELNHMENELREHLLAYTQDQTTTNASPKDVN</sequence>
<name>A0AA89I1T6_9LACO</name>
<dbReference type="EMBL" id="AYZB01000006">
    <property type="protein sequence ID" value="KRM23888.1"/>
    <property type="molecule type" value="Genomic_DNA"/>
</dbReference>
<dbReference type="PIRSF" id="PIRSF026508">
    <property type="entry name" value="TelA"/>
    <property type="match status" value="1"/>
</dbReference>
<dbReference type="InterPro" id="IPR008863">
    <property type="entry name" value="Toxic_anion-R_TelA"/>
</dbReference>
<feature type="region of interest" description="Disordered" evidence="4">
    <location>
        <begin position="1"/>
        <end position="35"/>
    </location>
</feature>
<dbReference type="RefSeq" id="WP_057907938.1">
    <property type="nucleotide sequence ID" value="NZ_AYZB01000006.1"/>
</dbReference>
<feature type="coiled-coil region" evidence="3">
    <location>
        <begin position="354"/>
        <end position="381"/>
    </location>
</feature>
<evidence type="ECO:0008006" key="7">
    <source>
        <dbReference type="Google" id="ProtNLM"/>
    </source>
</evidence>
<accession>A0AA89I1T6</accession>
<evidence type="ECO:0000313" key="5">
    <source>
        <dbReference type="EMBL" id="KRM23888.1"/>
    </source>
</evidence>
<protein>
    <recommendedName>
        <fullName evidence="7">Tellurite resistance protein TelA</fullName>
    </recommendedName>
</protein>
<gene>
    <name evidence="5" type="ORF">FC90_GL001411</name>
</gene>
<proteinExistence type="inferred from homology"/>
<evidence type="ECO:0000256" key="4">
    <source>
        <dbReference type="SAM" id="MobiDB-lite"/>
    </source>
</evidence>
<feature type="compositionally biased region" description="Polar residues" evidence="4">
    <location>
        <begin position="21"/>
        <end position="35"/>
    </location>
</feature>